<dbReference type="RefSeq" id="WP_167465309.1">
    <property type="nucleotide sequence ID" value="NZ_CP046171.1"/>
</dbReference>
<organism evidence="1 2">
    <name type="scientific">Nocardia brasiliensis</name>
    <dbReference type="NCBI Taxonomy" id="37326"/>
    <lineage>
        <taxon>Bacteria</taxon>
        <taxon>Bacillati</taxon>
        <taxon>Actinomycetota</taxon>
        <taxon>Actinomycetes</taxon>
        <taxon>Mycobacteriales</taxon>
        <taxon>Nocardiaceae</taxon>
        <taxon>Nocardia</taxon>
    </lineage>
</organism>
<dbReference type="EMBL" id="CP046171">
    <property type="protein sequence ID" value="QIS06270.1"/>
    <property type="molecule type" value="Genomic_DNA"/>
</dbReference>
<dbReference type="Proteomes" id="UP000501705">
    <property type="component" value="Chromosome"/>
</dbReference>
<gene>
    <name evidence="1" type="ORF">F5X71_31725</name>
</gene>
<accession>A0A6G9XZI8</accession>
<sequence length="222" mass="23628">MSTDTIRGPAALGTRTRLPAIRLAITGAPGTGKTTLATALSLASGLPHAGLAPESSVVTSGRRLAETVELPVRMFERRVSAEAIAESGFVSDGSVLNDWARAESVRRGRSLLSWLTNPRDIPNRIFEQRFLAAHGAIVARRAAATYDAFIHLRLDAATLVGADAAQRTLIDRILLETLHASTVPYFVFGGSLEDVVTHLTRLYRLPELVPAAQAVAAASKAP</sequence>
<protein>
    <submittedName>
        <fullName evidence="1">AAA family ATPase</fullName>
    </submittedName>
</protein>
<dbReference type="Gene3D" id="3.40.50.300">
    <property type="entry name" value="P-loop containing nucleotide triphosphate hydrolases"/>
    <property type="match status" value="1"/>
</dbReference>
<evidence type="ECO:0000313" key="1">
    <source>
        <dbReference type="EMBL" id="QIS06270.1"/>
    </source>
</evidence>
<reference evidence="1 2" key="1">
    <citation type="journal article" date="2019" name="ACS Chem. Biol.">
        <title>Identification and Mobilization of a Cryptic Antibiotic Biosynthesis Gene Locus from a Human-Pathogenic Nocardia Isolate.</title>
        <authorList>
            <person name="Herisse M."/>
            <person name="Ishida K."/>
            <person name="Porter J.L."/>
            <person name="Howden B."/>
            <person name="Hertweck C."/>
            <person name="Stinear T.P."/>
            <person name="Pidot S.J."/>
        </authorList>
    </citation>
    <scope>NUCLEOTIDE SEQUENCE [LARGE SCALE GENOMIC DNA]</scope>
    <source>
        <strain evidence="1 2">AUSMDU00024985</strain>
    </source>
</reference>
<proteinExistence type="predicted"/>
<dbReference type="AlphaFoldDB" id="A0A6G9XZI8"/>
<dbReference type="SUPFAM" id="SSF52540">
    <property type="entry name" value="P-loop containing nucleoside triphosphate hydrolases"/>
    <property type="match status" value="1"/>
</dbReference>
<evidence type="ECO:0000313" key="2">
    <source>
        <dbReference type="Proteomes" id="UP000501705"/>
    </source>
</evidence>
<dbReference type="InterPro" id="IPR027417">
    <property type="entry name" value="P-loop_NTPase"/>
</dbReference>
<name>A0A6G9XZI8_NOCBR</name>